<feature type="compositionally biased region" description="Basic and acidic residues" evidence="1">
    <location>
        <begin position="76"/>
        <end position="89"/>
    </location>
</feature>
<accession>A0ABD1ZID6</accession>
<dbReference type="AlphaFoldDB" id="A0ABD1ZID6"/>
<evidence type="ECO:0000313" key="4">
    <source>
        <dbReference type="Proteomes" id="UP001605036"/>
    </source>
</evidence>
<proteinExistence type="predicted"/>
<organism evidence="3 4">
    <name type="scientific">Riccia fluitans</name>
    <dbReference type="NCBI Taxonomy" id="41844"/>
    <lineage>
        <taxon>Eukaryota</taxon>
        <taxon>Viridiplantae</taxon>
        <taxon>Streptophyta</taxon>
        <taxon>Embryophyta</taxon>
        <taxon>Marchantiophyta</taxon>
        <taxon>Marchantiopsida</taxon>
        <taxon>Marchantiidae</taxon>
        <taxon>Marchantiales</taxon>
        <taxon>Ricciaceae</taxon>
        <taxon>Riccia</taxon>
    </lineage>
</organism>
<dbReference type="PANTHER" id="PTHR35497:SF1">
    <property type="entry name" value="ACYL-UDP-N-ACETYLGLUCOSAMINE O-ACYLTRANSFERASE"/>
    <property type="match status" value="1"/>
</dbReference>
<feature type="domain" description="C2H2-type" evidence="2">
    <location>
        <begin position="34"/>
        <end position="56"/>
    </location>
</feature>
<gene>
    <name evidence="3" type="ORF">R1flu_018833</name>
</gene>
<keyword evidence="4" id="KW-1185">Reference proteome</keyword>
<dbReference type="PROSITE" id="PS00028">
    <property type="entry name" value="ZINC_FINGER_C2H2_1"/>
    <property type="match status" value="1"/>
</dbReference>
<name>A0ABD1ZID6_9MARC</name>
<dbReference type="PANTHER" id="PTHR35497">
    <property type="entry name" value="ACYL-UDP-N-ACETYLGLUCOSAMINE O-ACYLTRANSFERASE"/>
    <property type="match status" value="1"/>
</dbReference>
<dbReference type="EMBL" id="JBHFFA010000001">
    <property type="protein sequence ID" value="KAL2650705.1"/>
    <property type="molecule type" value="Genomic_DNA"/>
</dbReference>
<dbReference type="Proteomes" id="UP001605036">
    <property type="component" value="Unassembled WGS sequence"/>
</dbReference>
<reference evidence="3 4" key="1">
    <citation type="submission" date="2024-09" db="EMBL/GenBank/DDBJ databases">
        <title>Chromosome-scale assembly of Riccia fluitans.</title>
        <authorList>
            <person name="Paukszto L."/>
            <person name="Sawicki J."/>
            <person name="Karawczyk K."/>
            <person name="Piernik-Szablinska J."/>
            <person name="Szczecinska M."/>
            <person name="Mazdziarz M."/>
        </authorList>
    </citation>
    <scope>NUCLEOTIDE SEQUENCE [LARGE SCALE GENOMIC DNA]</scope>
    <source>
        <strain evidence="3">Rf_01</strain>
        <tissue evidence="3">Aerial parts of the thallus</tissue>
    </source>
</reference>
<comment type="caution">
    <text evidence="3">The sequence shown here is derived from an EMBL/GenBank/DDBJ whole genome shotgun (WGS) entry which is preliminary data.</text>
</comment>
<evidence type="ECO:0000256" key="1">
    <source>
        <dbReference type="SAM" id="MobiDB-lite"/>
    </source>
</evidence>
<feature type="region of interest" description="Disordered" evidence="1">
    <location>
        <begin position="72"/>
        <end position="96"/>
    </location>
</feature>
<protein>
    <recommendedName>
        <fullName evidence="2">C2H2-type domain-containing protein</fullName>
    </recommendedName>
</protein>
<evidence type="ECO:0000259" key="2">
    <source>
        <dbReference type="PROSITE" id="PS00028"/>
    </source>
</evidence>
<evidence type="ECO:0000313" key="3">
    <source>
        <dbReference type="EMBL" id="KAL2650705.1"/>
    </source>
</evidence>
<dbReference type="InterPro" id="IPR013087">
    <property type="entry name" value="Znf_C2H2_type"/>
</dbReference>
<sequence>MQEGAARAVLREAWLRGHRCVELQRDGRRTIFVCTRCRTRCYSDGALIDHLRGNLHARLSALVSSSHNVTTSVERSLSKRETKEQEDGVRGQGNSTSEALVVVPHVPNPRDTQIMLADASPTGDASKTPLQWIGSGELFFSTRSVGAASVVEASWFCWKGKANPSPEAESQSCQAGGIVYAVVMFPYSDMIGRGGNWKPWFGSSQSGETEDLMLLENSKSNSMKVCPSQLALSDAISDFTSDAAITDSRQGVLQVDAVDKKSLFACQDSLGSIRRRGWKRKKPKLLERLCFICHQRMNMGKDVAALLNLQTKQMVCGSRNKRGVFHVYHSSCLIDWISMYEVKIFSGALDHGIERSRRLSKSRRSAVGHLKKGSIQEGSSSGVDGNVFCPECQGTGLKVRGSQLERPRYRLSQVFDWVLELIQARKAWSESPKGLELSQSGLLFCDELKGAAQSRAVFKVWSGLDGVRIYVRTESILCS</sequence>